<keyword evidence="2" id="KW-0175">Coiled coil</keyword>
<gene>
    <name evidence="5" type="ORF">ENP70_18295</name>
</gene>
<accession>A0A7C1PAV9</accession>
<dbReference type="InterPro" id="IPR000792">
    <property type="entry name" value="Tscrpt_reg_LuxR_C"/>
</dbReference>
<dbReference type="PANTHER" id="PTHR30204">
    <property type="entry name" value="REDOX-CYCLING DRUG-SENSING TRANSCRIPTIONAL ACTIVATOR SOXR"/>
    <property type="match status" value="1"/>
</dbReference>
<evidence type="ECO:0000259" key="4">
    <source>
        <dbReference type="PROSITE" id="PS50937"/>
    </source>
</evidence>
<evidence type="ECO:0000259" key="3">
    <source>
        <dbReference type="PROSITE" id="PS50043"/>
    </source>
</evidence>
<dbReference type="PROSITE" id="PS50937">
    <property type="entry name" value="HTH_MERR_2"/>
    <property type="match status" value="1"/>
</dbReference>
<dbReference type="SUPFAM" id="SSF46955">
    <property type="entry name" value="Putative DNA-binding domain"/>
    <property type="match status" value="1"/>
</dbReference>
<organism evidence="5">
    <name type="scientific">Agrobacterium albertimagni</name>
    <dbReference type="NCBI Taxonomy" id="147266"/>
    <lineage>
        <taxon>Bacteria</taxon>
        <taxon>Pseudomonadati</taxon>
        <taxon>Pseudomonadota</taxon>
        <taxon>Alphaproteobacteria</taxon>
        <taxon>Hyphomicrobiales</taxon>
        <taxon>Rhizobiaceae</taxon>
        <taxon>Rhizobium/Agrobacterium group</taxon>
        <taxon>Agrobacterium</taxon>
    </lineage>
</organism>
<dbReference type="PROSITE" id="PS50043">
    <property type="entry name" value="HTH_LUXR_2"/>
    <property type="match status" value="1"/>
</dbReference>
<dbReference type="PANTHER" id="PTHR30204:SF93">
    <property type="entry name" value="HTH MERR-TYPE DOMAIN-CONTAINING PROTEIN"/>
    <property type="match status" value="1"/>
</dbReference>
<evidence type="ECO:0000256" key="1">
    <source>
        <dbReference type="ARBA" id="ARBA00023125"/>
    </source>
</evidence>
<sequence length="228" mass="25274">MPHGTHHLRPITSVSGQTGTALFFPDLVQTRTPPKEPVAIAEMAEFFGVTHRTLHFYEEKGLLTARRMGLMRVYGRDEIARMALINVCREVGMSVSVIQDLFETLATASSTSEANLILEETLLARRRELASNLSTIHRQLQQLNALLDHEEAETGQLNTEPKGPPLTETEGRCLQLMVEGYTPIRIARTLELKTEEVSAVEASIVDKLNAQNRFQAVAKAVLLGMVAN</sequence>
<dbReference type="InterPro" id="IPR047057">
    <property type="entry name" value="MerR_fam"/>
</dbReference>
<proteinExistence type="predicted"/>
<dbReference type="AlphaFoldDB" id="A0A7C1PAV9"/>
<protein>
    <submittedName>
        <fullName evidence="5">MerR family transcriptional regulator</fullName>
    </submittedName>
</protein>
<comment type="caution">
    <text evidence="5">The sequence shown here is derived from an EMBL/GenBank/DDBJ whole genome shotgun (WGS) entry which is preliminary data.</text>
</comment>
<dbReference type="Gene3D" id="1.10.1660.10">
    <property type="match status" value="1"/>
</dbReference>
<dbReference type="InterPro" id="IPR016032">
    <property type="entry name" value="Sig_transdc_resp-reg_C-effctor"/>
</dbReference>
<name>A0A7C1PAV9_9HYPH</name>
<dbReference type="Gene3D" id="1.10.10.10">
    <property type="entry name" value="Winged helix-like DNA-binding domain superfamily/Winged helix DNA-binding domain"/>
    <property type="match status" value="1"/>
</dbReference>
<dbReference type="SUPFAM" id="SSF46894">
    <property type="entry name" value="C-terminal effector domain of the bipartite response regulators"/>
    <property type="match status" value="1"/>
</dbReference>
<evidence type="ECO:0000313" key="5">
    <source>
        <dbReference type="EMBL" id="HEB45592.1"/>
    </source>
</evidence>
<reference evidence="5" key="1">
    <citation type="journal article" date="2020" name="mSystems">
        <title>Genome- and Community-Level Interaction Insights into Carbon Utilization and Element Cycling Functions of Hydrothermarchaeota in Hydrothermal Sediment.</title>
        <authorList>
            <person name="Zhou Z."/>
            <person name="Liu Y."/>
            <person name="Xu W."/>
            <person name="Pan J."/>
            <person name="Luo Z.H."/>
            <person name="Li M."/>
        </authorList>
    </citation>
    <scope>NUCLEOTIDE SEQUENCE [LARGE SCALE GENOMIC DNA]</scope>
    <source>
        <strain evidence="5">SpSt-243</strain>
    </source>
</reference>
<dbReference type="InterPro" id="IPR036388">
    <property type="entry name" value="WH-like_DNA-bd_sf"/>
</dbReference>
<dbReference type="CDD" id="cd00592">
    <property type="entry name" value="HTH_MerR-like"/>
    <property type="match status" value="1"/>
</dbReference>
<feature type="domain" description="HTH luxR-type" evidence="3">
    <location>
        <begin position="159"/>
        <end position="224"/>
    </location>
</feature>
<dbReference type="InterPro" id="IPR009061">
    <property type="entry name" value="DNA-bd_dom_put_sf"/>
</dbReference>
<feature type="domain" description="HTH merR-type" evidence="4">
    <location>
        <begin position="40"/>
        <end position="104"/>
    </location>
</feature>
<dbReference type="SMART" id="SM00422">
    <property type="entry name" value="HTH_MERR"/>
    <property type="match status" value="1"/>
</dbReference>
<dbReference type="Pfam" id="PF00196">
    <property type="entry name" value="GerE"/>
    <property type="match status" value="1"/>
</dbReference>
<dbReference type="GO" id="GO:0003700">
    <property type="term" value="F:DNA-binding transcription factor activity"/>
    <property type="evidence" value="ECO:0007669"/>
    <property type="project" value="InterPro"/>
</dbReference>
<dbReference type="GO" id="GO:0003677">
    <property type="term" value="F:DNA binding"/>
    <property type="evidence" value="ECO:0007669"/>
    <property type="project" value="UniProtKB-KW"/>
</dbReference>
<dbReference type="EMBL" id="DSKI01000938">
    <property type="protein sequence ID" value="HEB45592.1"/>
    <property type="molecule type" value="Genomic_DNA"/>
</dbReference>
<keyword evidence="1" id="KW-0238">DNA-binding</keyword>
<feature type="coiled-coil region" evidence="2">
    <location>
        <begin position="133"/>
        <end position="160"/>
    </location>
</feature>
<dbReference type="InterPro" id="IPR000551">
    <property type="entry name" value="MerR-type_HTH_dom"/>
</dbReference>
<evidence type="ECO:0000256" key="2">
    <source>
        <dbReference type="SAM" id="Coils"/>
    </source>
</evidence>
<dbReference type="Pfam" id="PF13411">
    <property type="entry name" value="MerR_1"/>
    <property type="match status" value="1"/>
</dbReference>
<dbReference type="SMART" id="SM00421">
    <property type="entry name" value="HTH_LUXR"/>
    <property type="match status" value="1"/>
</dbReference>